<gene>
    <name evidence="1" type="ORF">MM213_14075</name>
</gene>
<accession>A0ABS9VFK7</accession>
<comment type="caution">
    <text evidence="1">The sequence shown here is derived from an EMBL/GenBank/DDBJ whole genome shotgun (WGS) entry which is preliminary data.</text>
</comment>
<dbReference type="InterPro" id="IPR026950">
    <property type="entry name" value="Caps_assemb_Wzi"/>
</dbReference>
<name>A0ABS9VFK7_9BACT</name>
<evidence type="ECO:0000313" key="1">
    <source>
        <dbReference type="EMBL" id="MCH7414623.1"/>
    </source>
</evidence>
<sequence>MPFFQTIQYNSNRPYGWADGAMIPSKGFQSYTSTGFFAKLSILKIQIQPEFVIAQNLRFDGFGNNRTTREIQNRFHFYNNDDAPERFGDGIYNNIWWGQSKISLEFGAFETGISTQNIWWGPGQWNALTFSNNAQGFPHLTLNTIKPAKTFLGNFEGQLILGRLEDSGFAPTQFDDINNQHFKKFTGDWRYLNAITISYNPKWLKGLFLGFTRTYQQYNVKRGNTLRDYFPIFDPFQKEKVFENGNSVDFDSDARDQQASVFARFVAPKAKAEVYFEFGKRDHNFNWREAIINPEHARAYLFGFKKLIDLPLENKMIQVRGEITHQQESVNRYIRYAGLLGGTSWHTHYQVRGFANYGQPLGVGIGTGSNVQTLEVSLIEKFNKMGILLERLENHQDFYYRVFGQQKEHRPWIDLSVGFLFDKQWNNLLLSSKLQLINGMNYQWQLAPNSTPEYPKGENLFSVHSQVSLIYLFQKQQ</sequence>
<dbReference type="InterPro" id="IPR038636">
    <property type="entry name" value="Wzi_sf"/>
</dbReference>
<evidence type="ECO:0000313" key="2">
    <source>
        <dbReference type="Proteomes" id="UP001165430"/>
    </source>
</evidence>
<dbReference type="Gene3D" id="2.40.160.130">
    <property type="entry name" value="Capsule assembly protein Wzi"/>
    <property type="match status" value="1"/>
</dbReference>
<keyword evidence="2" id="KW-1185">Reference proteome</keyword>
<dbReference type="EMBL" id="JAKZGO010000012">
    <property type="protein sequence ID" value="MCH7414623.1"/>
    <property type="molecule type" value="Genomic_DNA"/>
</dbReference>
<dbReference type="Pfam" id="PF14052">
    <property type="entry name" value="Caps_assemb_Wzi"/>
    <property type="match status" value="1"/>
</dbReference>
<organism evidence="1 2">
    <name type="scientific">Belliella alkalica</name>
    <dbReference type="NCBI Taxonomy" id="1730871"/>
    <lineage>
        <taxon>Bacteria</taxon>
        <taxon>Pseudomonadati</taxon>
        <taxon>Bacteroidota</taxon>
        <taxon>Cytophagia</taxon>
        <taxon>Cytophagales</taxon>
        <taxon>Cyclobacteriaceae</taxon>
        <taxon>Belliella</taxon>
    </lineage>
</organism>
<protein>
    <submittedName>
        <fullName evidence="1">Capsule assembly Wzi family protein</fullName>
    </submittedName>
</protein>
<reference evidence="1" key="1">
    <citation type="submission" date="2022-03" db="EMBL/GenBank/DDBJ databases">
        <title>De novo assembled genomes of Belliella spp. (Cyclobacteriaceae) strains.</title>
        <authorList>
            <person name="Szabo A."/>
            <person name="Korponai K."/>
            <person name="Felfoldi T."/>
        </authorList>
    </citation>
    <scope>NUCLEOTIDE SEQUENCE</scope>
    <source>
        <strain evidence="1">DSM 111903</strain>
    </source>
</reference>
<proteinExistence type="predicted"/>
<dbReference type="RefSeq" id="WP_241413211.1">
    <property type="nucleotide sequence ID" value="NZ_JAKZGO010000012.1"/>
</dbReference>
<dbReference type="Proteomes" id="UP001165430">
    <property type="component" value="Unassembled WGS sequence"/>
</dbReference>